<dbReference type="EMBL" id="MSFO01000010">
    <property type="protein sequence ID" value="PLB43922.1"/>
    <property type="molecule type" value="Genomic_DNA"/>
</dbReference>
<evidence type="ECO:0000256" key="1">
    <source>
        <dbReference type="SAM" id="SignalP"/>
    </source>
</evidence>
<reference evidence="2 3" key="1">
    <citation type="submission" date="2016-12" db="EMBL/GenBank/DDBJ databases">
        <title>The genomes of Aspergillus section Nigri reveals drivers in fungal speciation.</title>
        <authorList>
            <consortium name="DOE Joint Genome Institute"/>
            <person name="Vesth T.C."/>
            <person name="Nybo J."/>
            <person name="Theobald S."/>
            <person name="Brandl J."/>
            <person name="Frisvad J.C."/>
            <person name="Nielsen K.F."/>
            <person name="Lyhne E.K."/>
            <person name="Kogle M.E."/>
            <person name="Kuo A."/>
            <person name="Riley R."/>
            <person name="Clum A."/>
            <person name="Nolan M."/>
            <person name="Lipzen A."/>
            <person name="Salamov A."/>
            <person name="Henrissat B."/>
            <person name="Wiebenga A."/>
            <person name="De Vries R.P."/>
            <person name="Grigoriev I.V."/>
            <person name="Mortensen U.H."/>
            <person name="Andersen M.R."/>
            <person name="Baker S.E."/>
        </authorList>
    </citation>
    <scope>NUCLEOTIDE SEQUENCE [LARGE SCALE GENOMIC DNA]</scope>
    <source>
        <strain evidence="2 3">IBT 23096</strain>
    </source>
</reference>
<keyword evidence="1" id="KW-0732">Signal</keyword>
<comment type="caution">
    <text evidence="2">The sequence shown here is derived from an EMBL/GenBank/DDBJ whole genome shotgun (WGS) entry which is preliminary data.</text>
</comment>
<evidence type="ECO:0000313" key="3">
    <source>
        <dbReference type="Proteomes" id="UP000234275"/>
    </source>
</evidence>
<evidence type="ECO:0008006" key="4">
    <source>
        <dbReference type="Google" id="ProtNLM"/>
    </source>
</evidence>
<keyword evidence="3" id="KW-1185">Reference proteome</keyword>
<dbReference type="Proteomes" id="UP000234275">
    <property type="component" value="Unassembled WGS sequence"/>
</dbReference>
<evidence type="ECO:0000313" key="2">
    <source>
        <dbReference type="EMBL" id="PLB43922.1"/>
    </source>
</evidence>
<name>A0A2I2FTH3_9EURO</name>
<dbReference type="VEuPathDB" id="FungiDB:P170DRAFT_65457"/>
<dbReference type="GeneID" id="36563026"/>
<proteinExistence type="predicted"/>
<gene>
    <name evidence="2" type="ORF">P170DRAFT_65457</name>
</gene>
<dbReference type="RefSeq" id="XP_024699224.1">
    <property type="nucleotide sequence ID" value="XM_024855320.1"/>
</dbReference>
<sequence>MNASLLYFCLFLSSLIVMDDHIIVSLGYIRPAGRFRSPVASAVCVERFTRFIPLAEPRILRGYRSHRLVFWRSSCRP</sequence>
<accession>A0A2I2FTH3</accession>
<feature type="chain" id="PRO_5014114255" description="Secreted protein" evidence="1">
    <location>
        <begin position="20"/>
        <end position="77"/>
    </location>
</feature>
<feature type="signal peptide" evidence="1">
    <location>
        <begin position="1"/>
        <end position="19"/>
    </location>
</feature>
<organism evidence="2 3">
    <name type="scientific">Aspergillus steynii IBT 23096</name>
    <dbReference type="NCBI Taxonomy" id="1392250"/>
    <lineage>
        <taxon>Eukaryota</taxon>
        <taxon>Fungi</taxon>
        <taxon>Dikarya</taxon>
        <taxon>Ascomycota</taxon>
        <taxon>Pezizomycotina</taxon>
        <taxon>Eurotiomycetes</taxon>
        <taxon>Eurotiomycetidae</taxon>
        <taxon>Eurotiales</taxon>
        <taxon>Aspergillaceae</taxon>
        <taxon>Aspergillus</taxon>
        <taxon>Aspergillus subgen. Circumdati</taxon>
    </lineage>
</organism>
<dbReference type="AlphaFoldDB" id="A0A2I2FTH3"/>
<protein>
    <recommendedName>
        <fullName evidence="4">Secreted protein</fullName>
    </recommendedName>
</protein>